<dbReference type="AlphaFoldDB" id="A0A1Y2AQW5"/>
<organism evidence="7 8">
    <name type="scientific">Neocallimastix californiae</name>
    <dbReference type="NCBI Taxonomy" id="1754190"/>
    <lineage>
        <taxon>Eukaryota</taxon>
        <taxon>Fungi</taxon>
        <taxon>Fungi incertae sedis</taxon>
        <taxon>Chytridiomycota</taxon>
        <taxon>Chytridiomycota incertae sedis</taxon>
        <taxon>Neocallimastigomycetes</taxon>
        <taxon>Neocallimastigales</taxon>
        <taxon>Neocallimastigaceae</taxon>
        <taxon>Neocallimastix</taxon>
    </lineage>
</organism>
<reference evidence="7 8" key="1">
    <citation type="submission" date="2016-08" db="EMBL/GenBank/DDBJ databases">
        <title>A Parts List for Fungal Cellulosomes Revealed by Comparative Genomics.</title>
        <authorList>
            <consortium name="DOE Joint Genome Institute"/>
            <person name="Haitjema C.H."/>
            <person name="Gilmore S.P."/>
            <person name="Henske J.K."/>
            <person name="Solomon K.V."/>
            <person name="De Groot R."/>
            <person name="Kuo A."/>
            <person name="Mondo S.J."/>
            <person name="Salamov A.A."/>
            <person name="Labutti K."/>
            <person name="Zhao Z."/>
            <person name="Chiniquy J."/>
            <person name="Barry K."/>
            <person name="Brewer H.M."/>
            <person name="Purvine S.O."/>
            <person name="Wright A.T."/>
            <person name="Boxma B."/>
            <person name="Van Alen T."/>
            <person name="Hackstein J.H."/>
            <person name="Baker S.E."/>
            <person name="Grigoriev I.V."/>
            <person name="O'Malley M.A."/>
        </authorList>
    </citation>
    <scope>NUCLEOTIDE SEQUENCE [LARGE SCALE GENOMIC DNA]</scope>
    <source>
        <strain evidence="7 8">G1</strain>
    </source>
</reference>
<dbReference type="InterPro" id="IPR029058">
    <property type="entry name" value="AB_hydrolase_fold"/>
</dbReference>
<comment type="caution">
    <text evidence="7">The sequence shown here is derived from an EMBL/GenBank/DDBJ whole genome shotgun (WGS) entry which is preliminary data.</text>
</comment>
<feature type="domain" description="CBM10" evidence="6">
    <location>
        <begin position="21"/>
        <end position="58"/>
    </location>
</feature>
<feature type="region of interest" description="Disordered" evidence="4">
    <location>
        <begin position="74"/>
        <end position="107"/>
    </location>
</feature>
<evidence type="ECO:0000256" key="2">
    <source>
        <dbReference type="ARBA" id="ARBA00022737"/>
    </source>
</evidence>
<keyword evidence="2" id="KW-0677">Repeat</keyword>
<feature type="compositionally biased region" description="Polar residues" evidence="4">
    <location>
        <begin position="82"/>
        <end position="93"/>
    </location>
</feature>
<evidence type="ECO:0000313" key="8">
    <source>
        <dbReference type="Proteomes" id="UP000193920"/>
    </source>
</evidence>
<dbReference type="PANTHER" id="PTHR48098">
    <property type="entry name" value="ENTEROCHELIN ESTERASE-RELATED"/>
    <property type="match status" value="1"/>
</dbReference>
<feature type="chain" id="PRO_5013163958" evidence="5">
    <location>
        <begin position="21"/>
        <end position="385"/>
    </location>
</feature>
<keyword evidence="8" id="KW-1185">Reference proteome</keyword>
<dbReference type="InterPro" id="IPR000801">
    <property type="entry name" value="Esterase-like"/>
</dbReference>
<dbReference type="Proteomes" id="UP000193920">
    <property type="component" value="Unassembled WGS sequence"/>
</dbReference>
<dbReference type="InterPro" id="IPR009034">
    <property type="entry name" value="Dockerin_dom_fun_sf"/>
</dbReference>
<proteinExistence type="predicted"/>
<dbReference type="EMBL" id="MCOG01000217">
    <property type="protein sequence ID" value="ORY24932.1"/>
    <property type="molecule type" value="Genomic_DNA"/>
</dbReference>
<dbReference type="PROSITE" id="PS51763">
    <property type="entry name" value="CBM10"/>
    <property type="match status" value="1"/>
</dbReference>
<sequence length="385" mass="42508">MKASNILSLVATVLASKVAAECFSEKLGFPCCVETKEVVNVDENGQWGIENNNWCGIETVSVEQVSNEVEDVQFSDEEEQVEFTNEQDVQAQDESSEEETGSIEASPVSSDYMSKLQILNSCPMEARTKQDGVKYPTSEKITYHSNTTGTDRQMNIILPVDYDGTKKYPVVYYLHGIFGNEDSMLDETAIALPVNLYNEGKAKEAIFVLPNTYAPPPGKEVVPDFNQDYFDGYDNFINELIDDIMPYVEQNYSVLTGKENTGLCGFSMGGRNSLYIGYKRPDLFGYVGAFSPAPGVTPGDDFSGHHPGLFQESEFRTDVPPFVTLVSCGTNDSVVGTFPKSYHEILTTNGQEHIWFEVPGADHDDKAIAAGLYNYLSTAFGVLDN</sequence>
<dbReference type="Pfam" id="PF00756">
    <property type="entry name" value="Esterase"/>
    <property type="match status" value="1"/>
</dbReference>
<evidence type="ECO:0000256" key="3">
    <source>
        <dbReference type="ARBA" id="ARBA00022801"/>
    </source>
</evidence>
<dbReference type="SUPFAM" id="SSF53474">
    <property type="entry name" value="alpha/beta-Hydrolases"/>
    <property type="match status" value="1"/>
</dbReference>
<dbReference type="SUPFAM" id="SSF64571">
    <property type="entry name" value="Cellulose docking domain, dockering"/>
    <property type="match status" value="1"/>
</dbReference>
<accession>A0A1Y2AQW5</accession>
<keyword evidence="3 7" id="KW-0378">Hydrolase</keyword>
<feature type="signal peptide" evidence="5">
    <location>
        <begin position="1"/>
        <end position="20"/>
    </location>
</feature>
<dbReference type="STRING" id="1754190.A0A1Y2AQW5"/>
<evidence type="ECO:0000313" key="7">
    <source>
        <dbReference type="EMBL" id="ORY24932.1"/>
    </source>
</evidence>
<dbReference type="InterPro" id="IPR002883">
    <property type="entry name" value="CBM10/Dockerin_dom"/>
</dbReference>
<evidence type="ECO:0000256" key="5">
    <source>
        <dbReference type="SAM" id="SignalP"/>
    </source>
</evidence>
<evidence type="ECO:0000256" key="4">
    <source>
        <dbReference type="SAM" id="MobiDB-lite"/>
    </source>
</evidence>
<evidence type="ECO:0000259" key="6">
    <source>
        <dbReference type="PROSITE" id="PS51763"/>
    </source>
</evidence>
<evidence type="ECO:0000256" key="1">
    <source>
        <dbReference type="ARBA" id="ARBA00022729"/>
    </source>
</evidence>
<dbReference type="InterPro" id="IPR050583">
    <property type="entry name" value="Mycobacterial_A85_antigen"/>
</dbReference>
<protein>
    <submittedName>
        <fullName evidence="7">Alpha/beta-hydrolase</fullName>
    </submittedName>
</protein>
<dbReference type="Gene3D" id="3.90.1220.10">
    <property type="entry name" value="Cellulose docking domain, dockering"/>
    <property type="match status" value="1"/>
</dbReference>
<name>A0A1Y2AQW5_9FUNG</name>
<gene>
    <name evidence="7" type="ORF">LY90DRAFT_706453</name>
</gene>
<dbReference type="GO" id="GO:0016787">
    <property type="term" value="F:hydrolase activity"/>
    <property type="evidence" value="ECO:0007669"/>
    <property type="project" value="UniProtKB-KW"/>
</dbReference>
<dbReference type="Gene3D" id="3.40.50.1820">
    <property type="entry name" value="alpha/beta hydrolase"/>
    <property type="match status" value="1"/>
</dbReference>
<dbReference type="Pfam" id="PF02013">
    <property type="entry name" value="CBM_10"/>
    <property type="match status" value="1"/>
</dbReference>
<keyword evidence="1 5" id="KW-0732">Signal</keyword>
<dbReference type="OrthoDB" id="2107086at2759"/>